<dbReference type="Proteomes" id="UP000578531">
    <property type="component" value="Unassembled WGS sequence"/>
</dbReference>
<keyword evidence="3" id="KW-1185">Reference proteome</keyword>
<sequence length="242" mass="26371">MSHTCFLTHLFVTLFLLITGFASPLASSQGLAERDNKWNLKCGNAPTVVAGSLLSASDVTNPLPPVLPNSGSNQPWLKYLWCIPGTQTYLFLNNGRLLPPPLTYRDVRGALSQAAVQAQNNLTQHGDGPITGHYSGFMTPGFNWYMTPPATNFQVYAQSSKGVLTWSVLVAALTGLGQYVNNTYDFGDVPIVFQINDGQWGEVGIGYVGFIDPDDPQEKCIYELVWGKEGYCEDVTAGKVIN</sequence>
<dbReference type="GeneID" id="59287982"/>
<reference evidence="2 3" key="1">
    <citation type="journal article" date="2020" name="Genomics">
        <title>Complete, high-quality genomes from long-read metagenomic sequencing of two wolf lichen thalli reveals enigmatic genome architecture.</title>
        <authorList>
            <person name="McKenzie S.K."/>
            <person name="Walston R.F."/>
            <person name="Allen J.L."/>
        </authorList>
    </citation>
    <scope>NUCLEOTIDE SEQUENCE [LARGE SCALE GENOMIC DNA]</scope>
    <source>
        <strain evidence="2">WasteWater2</strain>
    </source>
</reference>
<evidence type="ECO:0000256" key="1">
    <source>
        <dbReference type="SAM" id="SignalP"/>
    </source>
</evidence>
<name>A0A8H6L4T3_9LECA</name>
<dbReference type="RefSeq" id="XP_037165006.1">
    <property type="nucleotide sequence ID" value="XM_037308232.1"/>
</dbReference>
<feature type="signal peptide" evidence="1">
    <location>
        <begin position="1"/>
        <end position="22"/>
    </location>
</feature>
<comment type="caution">
    <text evidence="2">The sequence shown here is derived from an EMBL/GenBank/DDBJ whole genome shotgun (WGS) entry which is preliminary data.</text>
</comment>
<dbReference type="EMBL" id="JACCJC010000024">
    <property type="protein sequence ID" value="KAF6235638.1"/>
    <property type="molecule type" value="Genomic_DNA"/>
</dbReference>
<accession>A0A8H6L4T3</accession>
<evidence type="ECO:0000313" key="2">
    <source>
        <dbReference type="EMBL" id="KAF6235638.1"/>
    </source>
</evidence>
<proteinExistence type="predicted"/>
<keyword evidence="1" id="KW-0732">Signal</keyword>
<evidence type="ECO:0000313" key="3">
    <source>
        <dbReference type="Proteomes" id="UP000578531"/>
    </source>
</evidence>
<gene>
    <name evidence="2" type="ORF">HO173_006321</name>
</gene>
<dbReference type="AlphaFoldDB" id="A0A8H6L4T3"/>
<protein>
    <submittedName>
        <fullName evidence="2">Uncharacterized protein</fullName>
    </submittedName>
</protein>
<dbReference type="OrthoDB" id="5276244at2759"/>
<feature type="chain" id="PRO_5034092717" evidence="1">
    <location>
        <begin position="23"/>
        <end position="242"/>
    </location>
</feature>
<organism evidence="2 3">
    <name type="scientific">Letharia columbiana</name>
    <dbReference type="NCBI Taxonomy" id="112416"/>
    <lineage>
        <taxon>Eukaryota</taxon>
        <taxon>Fungi</taxon>
        <taxon>Dikarya</taxon>
        <taxon>Ascomycota</taxon>
        <taxon>Pezizomycotina</taxon>
        <taxon>Lecanoromycetes</taxon>
        <taxon>OSLEUM clade</taxon>
        <taxon>Lecanoromycetidae</taxon>
        <taxon>Lecanorales</taxon>
        <taxon>Lecanorineae</taxon>
        <taxon>Parmeliaceae</taxon>
        <taxon>Letharia</taxon>
    </lineage>
</organism>